<dbReference type="InterPro" id="IPR032793">
    <property type="entry name" value="RE_EcoO109IR"/>
</dbReference>
<dbReference type="Pfam" id="PF14511">
    <property type="entry name" value="RE_EcoO109I"/>
    <property type="match status" value="1"/>
</dbReference>
<dbReference type="EMBL" id="QSTF01000018">
    <property type="protein sequence ID" value="RGM40275.1"/>
    <property type="molecule type" value="Genomic_DNA"/>
</dbReference>
<dbReference type="SUPFAM" id="SSF52980">
    <property type="entry name" value="Restriction endonuclease-like"/>
    <property type="match status" value="1"/>
</dbReference>
<dbReference type="EMBL" id="QSJG01000008">
    <property type="protein sequence ID" value="RHD55849.1"/>
    <property type="molecule type" value="Genomic_DNA"/>
</dbReference>
<dbReference type="Proteomes" id="UP000284361">
    <property type="component" value="Unassembled WGS sequence"/>
</dbReference>
<evidence type="ECO:0000313" key="5">
    <source>
        <dbReference type="Proteomes" id="UP000284361"/>
    </source>
</evidence>
<evidence type="ECO:0000313" key="2">
    <source>
        <dbReference type="EMBL" id="RGM40275.1"/>
    </source>
</evidence>
<dbReference type="InterPro" id="IPR011335">
    <property type="entry name" value="Restrct_endonuc-II-like"/>
</dbReference>
<accession>A0A3E4WDL1</accession>
<protein>
    <submittedName>
        <fullName evidence="2">Cytosolic protein</fullName>
    </submittedName>
</protein>
<reference evidence="4 5" key="1">
    <citation type="submission" date="2018-08" db="EMBL/GenBank/DDBJ databases">
        <title>A genome reference for cultivated species of the human gut microbiota.</title>
        <authorList>
            <person name="Zou Y."/>
            <person name="Xue W."/>
            <person name="Luo G."/>
        </authorList>
    </citation>
    <scope>NUCLEOTIDE SEQUENCE [LARGE SCALE GENOMIC DNA]</scope>
    <source>
        <strain evidence="3 5">AM31-10</strain>
        <strain evidence="2 4">OM08-14</strain>
    </source>
</reference>
<organism evidence="2 4">
    <name type="scientific">Phocaeicola plebeius</name>
    <dbReference type="NCBI Taxonomy" id="310297"/>
    <lineage>
        <taxon>Bacteria</taxon>
        <taxon>Pseudomonadati</taxon>
        <taxon>Bacteroidota</taxon>
        <taxon>Bacteroidia</taxon>
        <taxon>Bacteroidales</taxon>
        <taxon>Bacteroidaceae</taxon>
        <taxon>Phocaeicola</taxon>
    </lineage>
</organism>
<dbReference type="CDD" id="cd22345">
    <property type="entry name" value="PDDEXK_nuclease"/>
    <property type="match status" value="1"/>
</dbReference>
<dbReference type="RefSeq" id="WP_117747888.1">
    <property type="nucleotide sequence ID" value="NZ_CATXHJ010000008.1"/>
</dbReference>
<sequence>MNTELINSITQYVEKHIGEFHANRIAKLQSLNLKELLSRKNPYMFRAKNIITAGEMVESIASATMSSAEESIFGNWMEGVAMFVANEVYGGYKSSAEGIDLEFDKEGVHYFVSVKSGPAWSNSTSMKKQKEQFRTARRVFNTSRKTVPTMCIEGCCYGNDNKGYNDSDHEKYCGEKFWTLISGEPTLFVDIIEPLGSKAKEKNEAYFIEYSRMINKFTQEFVQNYCNANGDIEWEKIVRLNAAIKVSKTSKKE</sequence>
<evidence type="ECO:0000313" key="3">
    <source>
        <dbReference type="EMBL" id="RHD55849.1"/>
    </source>
</evidence>
<evidence type="ECO:0000259" key="1">
    <source>
        <dbReference type="Pfam" id="PF14511"/>
    </source>
</evidence>
<comment type="caution">
    <text evidence="2">The sequence shown here is derived from an EMBL/GenBank/DDBJ whole genome shotgun (WGS) entry which is preliminary data.</text>
</comment>
<dbReference type="Proteomes" id="UP000260780">
    <property type="component" value="Unassembled WGS sequence"/>
</dbReference>
<feature type="domain" description="Type II restriction endonuclease EcoO109IR" evidence="1">
    <location>
        <begin position="8"/>
        <end position="203"/>
    </location>
</feature>
<proteinExistence type="predicted"/>
<gene>
    <name evidence="3" type="ORF">DW789_05585</name>
    <name evidence="2" type="ORF">DXC17_08505</name>
</gene>
<dbReference type="AlphaFoldDB" id="A0A3E4WDL1"/>
<name>A0A3E4WDL1_9BACT</name>
<evidence type="ECO:0000313" key="4">
    <source>
        <dbReference type="Proteomes" id="UP000260780"/>
    </source>
</evidence>